<dbReference type="InterPro" id="IPR020809">
    <property type="entry name" value="Enolase_CS"/>
</dbReference>
<name>A0A8H7Q7N0_MORIS</name>
<evidence type="ECO:0000256" key="6">
    <source>
        <dbReference type="ARBA" id="ARBA00023152"/>
    </source>
</evidence>
<feature type="region of interest" description="Disordered" evidence="9">
    <location>
        <begin position="591"/>
        <end position="665"/>
    </location>
</feature>
<dbReference type="PANTHER" id="PTHR11902">
    <property type="entry name" value="ENOLASE"/>
    <property type="match status" value="1"/>
</dbReference>
<dbReference type="SFLD" id="SFLDG00178">
    <property type="entry name" value="enolase"/>
    <property type="match status" value="1"/>
</dbReference>
<feature type="region of interest" description="Disordered" evidence="9">
    <location>
        <begin position="1037"/>
        <end position="1057"/>
    </location>
</feature>
<dbReference type="SFLD" id="SFLDF00002">
    <property type="entry name" value="enolase"/>
    <property type="match status" value="1"/>
</dbReference>
<dbReference type="FunFam" id="3.20.20.120:FF:000002">
    <property type="entry name" value="Enolase 1"/>
    <property type="match status" value="1"/>
</dbReference>
<dbReference type="SMART" id="SM00164">
    <property type="entry name" value="TBC"/>
    <property type="match status" value="1"/>
</dbReference>
<keyword evidence="12" id="KW-1185">Reference proteome</keyword>
<keyword evidence="6" id="KW-0324">Glycolysis</keyword>
<keyword evidence="7" id="KW-0456">Lyase</keyword>
<dbReference type="Pfam" id="PF03952">
    <property type="entry name" value="Enolase_N"/>
    <property type="match status" value="1"/>
</dbReference>
<comment type="similarity">
    <text evidence="3">Belongs to the enolase family.</text>
</comment>
<evidence type="ECO:0000313" key="11">
    <source>
        <dbReference type="EMBL" id="KAG2186256.1"/>
    </source>
</evidence>
<evidence type="ECO:0000256" key="4">
    <source>
        <dbReference type="ARBA" id="ARBA00012058"/>
    </source>
</evidence>
<dbReference type="InterPro" id="IPR000195">
    <property type="entry name" value="Rab-GAP-TBC_dom"/>
</dbReference>
<dbReference type="SFLD" id="SFLDS00001">
    <property type="entry name" value="Enolase"/>
    <property type="match status" value="1"/>
</dbReference>
<evidence type="ECO:0000256" key="1">
    <source>
        <dbReference type="ARBA" id="ARBA00001946"/>
    </source>
</evidence>
<comment type="caution">
    <text evidence="11">The sequence shown here is derived from an EMBL/GenBank/DDBJ whole genome shotgun (WGS) entry which is preliminary data.</text>
</comment>
<dbReference type="Gene3D" id="1.10.472.80">
    <property type="entry name" value="Ypt/Rab-GAP domain of gyp1p, domain 3"/>
    <property type="match status" value="1"/>
</dbReference>
<dbReference type="GO" id="GO:0004634">
    <property type="term" value="F:phosphopyruvate hydratase activity"/>
    <property type="evidence" value="ECO:0007669"/>
    <property type="project" value="UniProtKB-EC"/>
</dbReference>
<feature type="domain" description="Rab-GAP TBC" evidence="10">
    <location>
        <begin position="476"/>
        <end position="900"/>
    </location>
</feature>
<dbReference type="SUPFAM" id="SSF54826">
    <property type="entry name" value="Enolase N-terminal domain-like"/>
    <property type="match status" value="1"/>
</dbReference>
<dbReference type="OrthoDB" id="27140at2759"/>
<evidence type="ECO:0000256" key="5">
    <source>
        <dbReference type="ARBA" id="ARBA00022842"/>
    </source>
</evidence>
<dbReference type="EMBL" id="JAEPQZ010000001">
    <property type="protein sequence ID" value="KAG2186256.1"/>
    <property type="molecule type" value="Genomic_DNA"/>
</dbReference>
<evidence type="ECO:0000256" key="7">
    <source>
        <dbReference type="ARBA" id="ARBA00023239"/>
    </source>
</evidence>
<dbReference type="UniPathway" id="UPA00109">
    <property type="reaction ID" value="UER00187"/>
</dbReference>
<feature type="compositionally biased region" description="Acidic residues" evidence="9">
    <location>
        <begin position="593"/>
        <end position="604"/>
    </location>
</feature>
<evidence type="ECO:0000256" key="8">
    <source>
        <dbReference type="ARBA" id="ARBA00048333"/>
    </source>
</evidence>
<accession>A0A8H7Q7N0</accession>
<dbReference type="PROSITE" id="PS00164">
    <property type="entry name" value="ENOLASE"/>
    <property type="match status" value="1"/>
</dbReference>
<dbReference type="SMART" id="SM01193">
    <property type="entry name" value="Enolase_N"/>
    <property type="match status" value="1"/>
</dbReference>
<dbReference type="PRINTS" id="PR00148">
    <property type="entry name" value="ENOLASE"/>
</dbReference>
<evidence type="ECO:0000313" key="12">
    <source>
        <dbReference type="Proteomes" id="UP000654370"/>
    </source>
</evidence>
<evidence type="ECO:0000256" key="3">
    <source>
        <dbReference type="ARBA" id="ARBA00009604"/>
    </source>
</evidence>
<dbReference type="InterPro" id="IPR029017">
    <property type="entry name" value="Enolase-like_N"/>
</dbReference>
<dbReference type="CDD" id="cd03313">
    <property type="entry name" value="enolase"/>
    <property type="match status" value="1"/>
</dbReference>
<protein>
    <recommendedName>
        <fullName evidence="4">phosphopyruvate hydratase</fullName>
        <ecNumber evidence="4">4.2.1.11</ecNumber>
    </recommendedName>
</protein>
<evidence type="ECO:0000256" key="9">
    <source>
        <dbReference type="SAM" id="MobiDB-lite"/>
    </source>
</evidence>
<dbReference type="Pfam" id="PF00566">
    <property type="entry name" value="RabGAP-TBC"/>
    <property type="match status" value="1"/>
</dbReference>
<dbReference type="InterPro" id="IPR020811">
    <property type="entry name" value="Enolase_N"/>
</dbReference>
<gene>
    <name evidence="11" type="ORF">INT43_002694</name>
</gene>
<comment type="pathway">
    <text evidence="2">Carbohydrate degradation; glycolysis; pyruvate from D-glyceraldehyde 3-phosphate: step 4/5.</text>
</comment>
<dbReference type="Gene3D" id="1.10.8.270">
    <property type="entry name" value="putative rabgap domain of human tbc1 domain family member 14 like domains"/>
    <property type="match status" value="1"/>
</dbReference>
<dbReference type="GO" id="GO:0000287">
    <property type="term" value="F:magnesium ion binding"/>
    <property type="evidence" value="ECO:0007669"/>
    <property type="project" value="InterPro"/>
</dbReference>
<reference evidence="11" key="1">
    <citation type="submission" date="2020-12" db="EMBL/GenBank/DDBJ databases">
        <title>Metabolic potential, ecology and presence of endohyphal bacteria is reflected in genomic diversity of Mucoromycotina.</title>
        <authorList>
            <person name="Muszewska A."/>
            <person name="Okrasinska A."/>
            <person name="Steczkiewicz K."/>
            <person name="Drgas O."/>
            <person name="Orlowska M."/>
            <person name="Perlinska-Lenart U."/>
            <person name="Aleksandrzak-Piekarczyk T."/>
            <person name="Szatraj K."/>
            <person name="Zielenkiewicz U."/>
            <person name="Pilsyk S."/>
            <person name="Malc E."/>
            <person name="Mieczkowski P."/>
            <person name="Kruszewska J.S."/>
            <person name="Biernat P."/>
            <person name="Pawlowska J."/>
        </authorList>
    </citation>
    <scope>NUCLEOTIDE SEQUENCE</scope>
    <source>
        <strain evidence="11">WA0000067209</strain>
    </source>
</reference>
<dbReference type="InterPro" id="IPR020810">
    <property type="entry name" value="Enolase_C"/>
</dbReference>
<dbReference type="AlphaFoldDB" id="A0A8H7Q7N0"/>
<dbReference type="FunFam" id="3.30.390.10:FF:000001">
    <property type="entry name" value="Enolase"/>
    <property type="match status" value="1"/>
</dbReference>
<dbReference type="Gene3D" id="3.30.390.10">
    <property type="entry name" value="Enolase-like, N-terminal domain"/>
    <property type="match status" value="1"/>
</dbReference>
<comment type="cofactor">
    <cofactor evidence="1">
        <name>Mg(2+)</name>
        <dbReference type="ChEBI" id="CHEBI:18420"/>
    </cofactor>
</comment>
<dbReference type="EC" id="4.2.1.11" evidence="4"/>
<dbReference type="GO" id="GO:0000015">
    <property type="term" value="C:phosphopyruvate hydratase complex"/>
    <property type="evidence" value="ECO:0007669"/>
    <property type="project" value="InterPro"/>
</dbReference>
<dbReference type="GO" id="GO:0006096">
    <property type="term" value="P:glycolytic process"/>
    <property type="evidence" value="ECO:0007669"/>
    <property type="project" value="UniProtKB-UniPathway"/>
</dbReference>
<dbReference type="Proteomes" id="UP000654370">
    <property type="component" value="Unassembled WGS sequence"/>
</dbReference>
<dbReference type="PANTHER" id="PTHR11902:SF1">
    <property type="entry name" value="ENOLASE"/>
    <property type="match status" value="1"/>
</dbReference>
<feature type="region of interest" description="Disordered" evidence="9">
    <location>
        <begin position="728"/>
        <end position="749"/>
    </location>
</feature>
<evidence type="ECO:0000259" key="10">
    <source>
        <dbReference type="PROSITE" id="PS50086"/>
    </source>
</evidence>
<dbReference type="SMART" id="SM01192">
    <property type="entry name" value="Enolase_C"/>
    <property type="match status" value="1"/>
</dbReference>
<evidence type="ECO:0000256" key="2">
    <source>
        <dbReference type="ARBA" id="ARBA00005031"/>
    </source>
</evidence>
<dbReference type="NCBIfam" id="TIGR01060">
    <property type="entry name" value="eno"/>
    <property type="match status" value="1"/>
</dbReference>
<dbReference type="SUPFAM" id="SSF51604">
    <property type="entry name" value="Enolase C-terminal domain-like"/>
    <property type="match status" value="1"/>
</dbReference>
<dbReference type="SUPFAM" id="SSF47923">
    <property type="entry name" value="Ypt/Rab-GAP domain of gyp1p"/>
    <property type="match status" value="3"/>
</dbReference>
<dbReference type="HAMAP" id="MF_00318">
    <property type="entry name" value="Enolase"/>
    <property type="match status" value="1"/>
</dbReference>
<dbReference type="Gene3D" id="3.20.20.120">
    <property type="entry name" value="Enolase-like C-terminal domain"/>
    <property type="match status" value="1"/>
</dbReference>
<dbReference type="InterPro" id="IPR036849">
    <property type="entry name" value="Enolase-like_C_sf"/>
</dbReference>
<sequence>MSSVTKVHARQIFDSRGNPTVEVEVTTSKGVFRADVPSGASTGVHEALELRDGNKADYLGKGVLKAVANINDTIAPALIESKLPVTDQKAIDQFLLKLDGTENKNKLGANAILGVSLAVAKAGAGDKGIPLYAHIADLANSKQPFVLPVPAFNVINGGSHAGNKLAFQEFMILPTGASSFTEAMKMGSETYHALKTVIKKKYGLDATNVGDEGGFAPNIQESKEGLDLLVSAIEAAGYTGKIKIAMDVAASEFYKDGKYDLDFKNPNSDPSTYITGEQLAEIYKGFAEKYPIVSIEDAFDQDDWSNWTHLCTSSDFQLVGDDLTVTNPKRIATAIEKTACNALLLKVNQIGTLTESIQAAKDSQDAGWGVMVSHRSGETEDTTIADIVVGLRTGQIKTGAPCRSERLAKYNQLLRIEEELGSSAIYAGENFRKAHEIVEYFRTALRYDPTESVELEDEEAIIDLPTFREACFQGIPDEAGIRSKAWMVLLGYLPANKRQWKHVLSEQRKSYYNWVSELLTEPGDEPPDADHPLNAKPDSKWAVYFQDNAALEQIDKDVRRTLPDFAFFQQPVPKNPLNPLTPPDEVKFKVEEEKEDSQIPEESEPVDKAGRLFPFGLGRRPRSSSTASRKSTKSNKGNRSRSNSKSSVKSVGSGTEDPLTKMSSPLNMVRRFSHAFKTSPLPQQQDIYRRPRPKDIDYTKYETYSPVLNRRSLFKRIAHLNMDFGVREHQRGSPNNLDGDTDNKSEPIKPDNYRIQDLHWEAIERLLFIYVKLNPGVGYVQGMNELLGPIYFVFAQQSEDVEAQAHAEADSFFAFSLLMSDVRDHFTRTMDHDATTGINASMTRMSEELRWINPQLWKNLTIDKEIKEQFYAFRWITVLYTQEFDLPDVIRIWDSLLADRSRHVDGTASASQGIDRFEFLLDFSVAMVVCVADELMAGDFAENVRLLQNYPISDLQIVLNKAYAIREKRIMFEENGGIGARDVEDQSSIYSYDSANRLKSLFKGDATRASWDRTRNSLDDMFRTSWIGNTAKRSSMLSVATTESAPPDMTGRSNGMVRNLGSRFSLLGKKSTTSWEDSEKSAPSSTFQTNAREWLSARKANVSQPTTNETKSDGPNVFSRFSNFVANTHNNTVPHQASPSTGELFKRDVAQRLSPAVSLEDEAFLRASAATQDTMYETGRRHQDHQSYSGYI</sequence>
<dbReference type="InterPro" id="IPR035969">
    <property type="entry name" value="Rab-GAP_TBC_sf"/>
</dbReference>
<feature type="compositionally biased region" description="Low complexity" evidence="9">
    <location>
        <begin position="640"/>
        <end position="655"/>
    </location>
</feature>
<dbReference type="InterPro" id="IPR000941">
    <property type="entry name" value="Enolase"/>
</dbReference>
<proteinExistence type="inferred from homology"/>
<feature type="region of interest" description="Disordered" evidence="9">
    <location>
        <begin position="675"/>
        <end position="694"/>
    </location>
</feature>
<keyword evidence="5" id="KW-0460">Magnesium</keyword>
<dbReference type="Pfam" id="PF00113">
    <property type="entry name" value="Enolase_C"/>
    <property type="match status" value="1"/>
</dbReference>
<feature type="compositionally biased region" description="Basic residues" evidence="9">
    <location>
        <begin position="630"/>
        <end position="639"/>
    </location>
</feature>
<comment type="catalytic activity">
    <reaction evidence="8">
        <text>(2R)-2-phosphoglycerate = phosphoenolpyruvate + H2O</text>
        <dbReference type="Rhea" id="RHEA:10164"/>
        <dbReference type="ChEBI" id="CHEBI:15377"/>
        <dbReference type="ChEBI" id="CHEBI:58289"/>
        <dbReference type="ChEBI" id="CHEBI:58702"/>
        <dbReference type="EC" id="4.2.1.11"/>
    </reaction>
</comment>
<dbReference type="PROSITE" id="PS50086">
    <property type="entry name" value="TBC_RABGAP"/>
    <property type="match status" value="1"/>
</dbReference>
<organism evidence="11 12">
    <name type="scientific">Mortierella isabellina</name>
    <name type="common">Filamentous fungus</name>
    <name type="synonym">Umbelopsis isabellina</name>
    <dbReference type="NCBI Taxonomy" id="91625"/>
    <lineage>
        <taxon>Eukaryota</taxon>
        <taxon>Fungi</taxon>
        <taxon>Fungi incertae sedis</taxon>
        <taxon>Mucoromycota</taxon>
        <taxon>Mucoromycotina</taxon>
        <taxon>Umbelopsidomycetes</taxon>
        <taxon>Umbelopsidales</taxon>
        <taxon>Umbelopsidaceae</taxon>
        <taxon>Umbelopsis</taxon>
    </lineage>
</organism>